<dbReference type="Gene3D" id="3.40.50.300">
    <property type="entry name" value="P-loop containing nucleotide triphosphate hydrolases"/>
    <property type="match status" value="1"/>
</dbReference>
<dbReference type="InterPro" id="IPR058922">
    <property type="entry name" value="WHD_DRP"/>
</dbReference>
<dbReference type="GO" id="GO:0043531">
    <property type="term" value="F:ADP binding"/>
    <property type="evidence" value="ECO:0007669"/>
    <property type="project" value="InterPro"/>
</dbReference>
<dbReference type="InterPro" id="IPR036388">
    <property type="entry name" value="WH-like_DNA-bd_sf"/>
</dbReference>
<dbReference type="Gene3D" id="3.80.10.10">
    <property type="entry name" value="Ribonuclease Inhibitor"/>
    <property type="match status" value="1"/>
</dbReference>
<protein>
    <recommendedName>
        <fullName evidence="9">NB-ARC domain-containing protein</fullName>
    </recommendedName>
</protein>
<feature type="compositionally biased region" description="Polar residues" evidence="3">
    <location>
        <begin position="17"/>
        <end position="27"/>
    </location>
</feature>
<feature type="domain" description="NB-ARC" evidence="4">
    <location>
        <begin position="50"/>
        <end position="220"/>
    </location>
</feature>
<dbReference type="PANTHER" id="PTHR36766:SF40">
    <property type="entry name" value="DISEASE RESISTANCE PROTEIN RGA3"/>
    <property type="match status" value="1"/>
</dbReference>
<evidence type="ECO:0008006" key="9">
    <source>
        <dbReference type="Google" id="ProtNLM"/>
    </source>
</evidence>
<dbReference type="InterPro" id="IPR055414">
    <property type="entry name" value="LRR_R13L4/SHOC2-like"/>
</dbReference>
<reference evidence="7 8" key="1">
    <citation type="submission" date="2024-01" db="EMBL/GenBank/DDBJ databases">
        <title>Genome assemblies of Stephania.</title>
        <authorList>
            <person name="Yang L."/>
        </authorList>
    </citation>
    <scope>NUCLEOTIDE SEQUENCE [LARGE SCALE GENOMIC DNA]</scope>
    <source>
        <strain evidence="7">QJT</strain>
        <tissue evidence="7">Leaf</tissue>
    </source>
</reference>
<dbReference type="SUPFAM" id="SSF52058">
    <property type="entry name" value="L domain-like"/>
    <property type="match status" value="1"/>
</dbReference>
<dbReference type="PROSITE" id="PS51450">
    <property type="entry name" value="LRR"/>
    <property type="match status" value="1"/>
</dbReference>
<dbReference type="Gene3D" id="1.10.10.10">
    <property type="entry name" value="Winged helix-like DNA-binding domain superfamily/Winged helix DNA-binding domain"/>
    <property type="match status" value="1"/>
</dbReference>
<dbReference type="PRINTS" id="PR00364">
    <property type="entry name" value="DISEASERSIST"/>
</dbReference>
<proteinExistence type="predicted"/>
<keyword evidence="1" id="KW-0677">Repeat</keyword>
<name>A0AAP0NS96_9MAGN</name>
<evidence type="ECO:0000256" key="3">
    <source>
        <dbReference type="SAM" id="MobiDB-lite"/>
    </source>
</evidence>
<comment type="caution">
    <text evidence="7">The sequence shown here is derived from an EMBL/GenBank/DDBJ whole genome shotgun (WGS) entry which is preliminary data.</text>
</comment>
<evidence type="ECO:0000259" key="5">
    <source>
        <dbReference type="Pfam" id="PF23559"/>
    </source>
</evidence>
<dbReference type="EMBL" id="JBBNAE010000006">
    <property type="protein sequence ID" value="KAK9116244.1"/>
    <property type="molecule type" value="Genomic_DNA"/>
</dbReference>
<dbReference type="Pfam" id="PF23559">
    <property type="entry name" value="WHD_DRP"/>
    <property type="match status" value="1"/>
</dbReference>
<keyword evidence="8" id="KW-1185">Reference proteome</keyword>
<dbReference type="InterPro" id="IPR032675">
    <property type="entry name" value="LRR_dom_sf"/>
</dbReference>
<dbReference type="AlphaFoldDB" id="A0AAP0NS96"/>
<gene>
    <name evidence="7" type="ORF">Sjap_015191</name>
</gene>
<evidence type="ECO:0000256" key="2">
    <source>
        <dbReference type="ARBA" id="ARBA00022821"/>
    </source>
</evidence>
<organism evidence="7 8">
    <name type="scientific">Stephania japonica</name>
    <dbReference type="NCBI Taxonomy" id="461633"/>
    <lineage>
        <taxon>Eukaryota</taxon>
        <taxon>Viridiplantae</taxon>
        <taxon>Streptophyta</taxon>
        <taxon>Embryophyta</taxon>
        <taxon>Tracheophyta</taxon>
        <taxon>Spermatophyta</taxon>
        <taxon>Magnoliopsida</taxon>
        <taxon>Ranunculales</taxon>
        <taxon>Menispermaceae</taxon>
        <taxon>Menispermoideae</taxon>
        <taxon>Cissampelideae</taxon>
        <taxon>Stephania</taxon>
    </lineage>
</organism>
<dbReference type="Pfam" id="PF00931">
    <property type="entry name" value="NB-ARC"/>
    <property type="match status" value="1"/>
</dbReference>
<dbReference type="InterPro" id="IPR001611">
    <property type="entry name" value="Leu-rich_rpt"/>
</dbReference>
<dbReference type="PANTHER" id="PTHR36766">
    <property type="entry name" value="PLANT BROAD-SPECTRUM MILDEW RESISTANCE PROTEIN RPW8"/>
    <property type="match status" value="1"/>
</dbReference>
<feature type="region of interest" description="Disordered" evidence="3">
    <location>
        <begin position="1"/>
        <end position="48"/>
    </location>
</feature>
<dbReference type="FunFam" id="3.40.50.300:FF:001091">
    <property type="entry name" value="Probable disease resistance protein At1g61300"/>
    <property type="match status" value="1"/>
</dbReference>
<evidence type="ECO:0000313" key="8">
    <source>
        <dbReference type="Proteomes" id="UP001417504"/>
    </source>
</evidence>
<evidence type="ECO:0000259" key="6">
    <source>
        <dbReference type="Pfam" id="PF23598"/>
    </source>
</evidence>
<evidence type="ECO:0000313" key="7">
    <source>
        <dbReference type="EMBL" id="KAK9116244.1"/>
    </source>
</evidence>
<dbReference type="Proteomes" id="UP001417504">
    <property type="component" value="Unassembled WGS sequence"/>
</dbReference>
<feature type="domain" description="Disease resistance protein winged helix" evidence="5">
    <location>
        <begin position="309"/>
        <end position="344"/>
    </location>
</feature>
<dbReference type="Pfam" id="PF23598">
    <property type="entry name" value="LRR_14"/>
    <property type="match status" value="1"/>
</dbReference>
<feature type="domain" description="Disease resistance R13L4/SHOC-2-like LRR" evidence="6">
    <location>
        <begin position="428"/>
        <end position="758"/>
    </location>
</feature>
<dbReference type="InterPro" id="IPR027417">
    <property type="entry name" value="P-loop_NTPase"/>
</dbReference>
<sequence length="791" mass="89309">MQDCSSNQRKRWFNLQPADQNNASSPNPVAAGIDRETTSSVDDSDVVGREDDKENIVRMLIKQEITSVIAIYGLGGLGKTTLAQLAYNDNAVQKHFDLRVWICVSDHFNTTNLFTQILEHILNSTKPQSSTKQVLENALKEQLKGKKFLLVLDDVWTEEQVKWEDFATPLKNSGAIGSKIIVTCRSHDVALTVRARAEDIYQLKGLSDDECWNIIRRRAFCPGGLMTCSRLEEIGKEISTKCKGVPLVAKVLGGLLYTKKEETECRALQKAEIWNLTFEKEENYIIEVLKLSYNSLSPLLKSCFSYCAIFPKDYWIWKELLIQLWMAQGFLEASNTQGESTMEATKNKFGEIECFKMHDLVQDLAQSICKSECQILGEGNIMREDFSKCRHVSFMSPMKVEALDKAKKLRTFFDLKWDNGGALEVTEISTLFKFKLLRVLDLNGFKGYNFPSSSHCKLKHLRYLDLSYTNIESLPTWVSWLYHLQTLKLIKCGKLTELPEDLKNLKKLRHLLIDEYEKWKKMPQAMGELDQLQTLPIFVASEEDVGCGITILKNLNNLRGTLDIHCLCRVKEASLAKGANLSEKSNLRELRLHWDRHSPKGDEGDDSLVLKEHSFVGDDSVLEERSCIGGGVGGDDFLMLEVLRPHTNLQWLTIDCYGGVEFLAQVLSGSSLPNLVSMKLSNCNHCEHIPSFSELPQLESLEMKNMSIVKRIGGRGAWQSSYPRLKKLVLRSVPNLEEWFGAAAGTVLFPSLKSLVLTNVGGMGVVSITSSLITSLTSLQIEDCKELEFLQ</sequence>
<dbReference type="SUPFAM" id="SSF52540">
    <property type="entry name" value="P-loop containing nucleoside triphosphate hydrolases"/>
    <property type="match status" value="1"/>
</dbReference>
<dbReference type="GO" id="GO:0006952">
    <property type="term" value="P:defense response"/>
    <property type="evidence" value="ECO:0007669"/>
    <property type="project" value="UniProtKB-KW"/>
</dbReference>
<evidence type="ECO:0000259" key="4">
    <source>
        <dbReference type="Pfam" id="PF00931"/>
    </source>
</evidence>
<accession>A0AAP0NS96</accession>
<dbReference type="InterPro" id="IPR002182">
    <property type="entry name" value="NB-ARC"/>
</dbReference>
<keyword evidence="2" id="KW-0611">Plant defense</keyword>
<evidence type="ECO:0000256" key="1">
    <source>
        <dbReference type="ARBA" id="ARBA00022737"/>
    </source>
</evidence>